<evidence type="ECO:0000259" key="3">
    <source>
        <dbReference type="PROSITE" id="PS50076"/>
    </source>
</evidence>
<dbReference type="GO" id="GO:0005737">
    <property type="term" value="C:cytoplasm"/>
    <property type="evidence" value="ECO:0007669"/>
    <property type="project" value="TreeGrafter"/>
</dbReference>
<dbReference type="Proteomes" id="UP001359485">
    <property type="component" value="Unassembled WGS sequence"/>
</dbReference>
<organism evidence="5 7">
    <name type="scientific">Polyplax serrata</name>
    <name type="common">Common mouse louse</name>
    <dbReference type="NCBI Taxonomy" id="468196"/>
    <lineage>
        <taxon>Eukaryota</taxon>
        <taxon>Metazoa</taxon>
        <taxon>Ecdysozoa</taxon>
        <taxon>Arthropoda</taxon>
        <taxon>Hexapoda</taxon>
        <taxon>Insecta</taxon>
        <taxon>Pterygota</taxon>
        <taxon>Neoptera</taxon>
        <taxon>Paraneoptera</taxon>
        <taxon>Psocodea</taxon>
        <taxon>Troctomorpha</taxon>
        <taxon>Phthiraptera</taxon>
        <taxon>Anoplura</taxon>
        <taxon>Polyplacidae</taxon>
        <taxon>Polyplax</taxon>
    </lineage>
</organism>
<evidence type="ECO:0000313" key="4">
    <source>
        <dbReference type="EMBL" id="KAK6617651.1"/>
    </source>
</evidence>
<dbReference type="SUPFAM" id="SSF46565">
    <property type="entry name" value="Chaperone J-domain"/>
    <property type="match status" value="1"/>
</dbReference>
<dbReference type="EMBL" id="JAWJWE010000001">
    <property type="protein sequence ID" value="KAK6644307.1"/>
    <property type="molecule type" value="Genomic_DNA"/>
</dbReference>
<evidence type="ECO:0000313" key="5">
    <source>
        <dbReference type="EMBL" id="KAK6644307.1"/>
    </source>
</evidence>
<dbReference type="EMBL" id="JAWJWF010000051">
    <property type="protein sequence ID" value="KAK6617651.1"/>
    <property type="molecule type" value="Genomic_DNA"/>
</dbReference>
<gene>
    <name evidence="5" type="ORF">RUM43_000574</name>
    <name evidence="4" type="ORF">RUM44_005239</name>
</gene>
<feature type="domain" description="J" evidence="3">
    <location>
        <begin position="16"/>
        <end position="83"/>
    </location>
</feature>
<reference evidence="5 7" key="1">
    <citation type="submission" date="2023-10" db="EMBL/GenBank/DDBJ databases">
        <title>Genomes of two closely related lineages of the louse Polyplax serrata with different host specificities.</title>
        <authorList>
            <person name="Martinu J."/>
            <person name="Tarabai H."/>
            <person name="Stefka J."/>
            <person name="Hypsa V."/>
        </authorList>
    </citation>
    <scope>NUCLEOTIDE SEQUENCE [LARGE SCALE GENOMIC DNA]</scope>
    <source>
        <strain evidence="4">98ZLc_SE</strain>
        <strain evidence="5">HR10_N</strain>
    </source>
</reference>
<dbReference type="SMART" id="SM00271">
    <property type="entry name" value="DnaJ"/>
    <property type="match status" value="1"/>
</dbReference>
<feature type="compositionally biased region" description="Basic and acidic residues" evidence="2">
    <location>
        <begin position="222"/>
        <end position="231"/>
    </location>
</feature>
<dbReference type="PROSITE" id="PS50076">
    <property type="entry name" value="DNAJ_2"/>
    <property type="match status" value="1"/>
</dbReference>
<dbReference type="InterPro" id="IPR056453">
    <property type="entry name" value="HTH_DNAJC9"/>
</dbReference>
<proteinExistence type="predicted"/>
<accession>A0AAN8XSI1</accession>
<dbReference type="FunFam" id="1.10.287.110:FF:000035">
    <property type="entry name" value="DnaJ homolog subfamily C member 9"/>
    <property type="match status" value="1"/>
</dbReference>
<dbReference type="CDD" id="cd06257">
    <property type="entry name" value="DnaJ"/>
    <property type="match status" value="1"/>
</dbReference>
<feature type="compositionally biased region" description="Basic residues" evidence="2">
    <location>
        <begin position="252"/>
        <end position="263"/>
    </location>
</feature>
<dbReference type="InterPro" id="IPR052594">
    <property type="entry name" value="J_domain-containing_protein"/>
</dbReference>
<dbReference type="PRINTS" id="PR00625">
    <property type="entry name" value="JDOMAIN"/>
</dbReference>
<dbReference type="Pfam" id="PF00226">
    <property type="entry name" value="DnaJ"/>
    <property type="match status" value="1"/>
</dbReference>
<dbReference type="AlphaFoldDB" id="A0AAN8XSI1"/>
<feature type="region of interest" description="Disordered" evidence="2">
    <location>
        <begin position="222"/>
        <end position="263"/>
    </location>
</feature>
<dbReference type="InterPro" id="IPR036869">
    <property type="entry name" value="J_dom_sf"/>
</dbReference>
<keyword evidence="6" id="KW-1185">Reference proteome</keyword>
<evidence type="ECO:0000256" key="2">
    <source>
        <dbReference type="SAM" id="MobiDB-lite"/>
    </source>
</evidence>
<dbReference type="GO" id="GO:0031072">
    <property type="term" value="F:heat shock protein binding"/>
    <property type="evidence" value="ECO:0007669"/>
    <property type="project" value="TreeGrafter"/>
</dbReference>
<dbReference type="Gene3D" id="1.10.287.110">
    <property type="entry name" value="DnaJ domain"/>
    <property type="match status" value="1"/>
</dbReference>
<dbReference type="Pfam" id="PF23302">
    <property type="entry name" value="HTH_DNAJC9"/>
    <property type="match status" value="1"/>
</dbReference>
<keyword evidence="1" id="KW-0597">Phosphoprotein</keyword>
<name>A0AAN8XSI1_POLSC</name>
<dbReference type="InterPro" id="IPR001623">
    <property type="entry name" value="DnaJ_domain"/>
</dbReference>
<protein>
    <recommendedName>
        <fullName evidence="3">J domain-containing protein</fullName>
    </recommendedName>
</protein>
<sequence length="263" mass="30407">MAGLIALCKKYFGETDIYAVLGISKKATEQQVRKAYHKLSLKVHPDRVEESEKAEATEKFKVLAKIHSILNCKEKRAIYDETGCIDEEDHIFGDFDWMNYWKAVFKPISEKDISEYEKNYKNSSVEAMDLKKAYLNGKGDMDFIYETVPFTNCDEEPRLRKIIEGFIADGSVPEYDLFVNEPSKKAARRKRKWDEEKRKAERLAASQDLSDATGEETLKLVFESRQRERGEQMNNFFDQLAAKYGGTGNKKSTPKSTKKRKHN</sequence>
<dbReference type="Proteomes" id="UP001372834">
    <property type="component" value="Unassembled WGS sequence"/>
</dbReference>
<evidence type="ECO:0000313" key="7">
    <source>
        <dbReference type="Proteomes" id="UP001372834"/>
    </source>
</evidence>
<evidence type="ECO:0000313" key="6">
    <source>
        <dbReference type="Proteomes" id="UP001359485"/>
    </source>
</evidence>
<evidence type="ECO:0000256" key="1">
    <source>
        <dbReference type="ARBA" id="ARBA00022553"/>
    </source>
</evidence>
<comment type="caution">
    <text evidence="5">The sequence shown here is derived from an EMBL/GenBank/DDBJ whole genome shotgun (WGS) entry which is preliminary data.</text>
</comment>
<dbReference type="GO" id="GO:0005634">
    <property type="term" value="C:nucleus"/>
    <property type="evidence" value="ECO:0007669"/>
    <property type="project" value="TreeGrafter"/>
</dbReference>
<dbReference type="PANTHER" id="PTHR44144:SF1">
    <property type="entry name" value="DNAJ HOMOLOG SUBFAMILY C MEMBER 9"/>
    <property type="match status" value="1"/>
</dbReference>
<dbReference type="PANTHER" id="PTHR44144">
    <property type="entry name" value="DNAJ HOMOLOG SUBFAMILY C MEMBER 9"/>
    <property type="match status" value="1"/>
</dbReference>